<name>A0ABW0QQ97_9GAMM</name>
<dbReference type="PIRSF" id="PIRSF028846">
    <property type="entry name" value="UCP028846"/>
    <property type="match status" value="1"/>
</dbReference>
<feature type="chain" id="PRO_5045771191" evidence="1">
    <location>
        <begin position="23"/>
        <end position="455"/>
    </location>
</feature>
<keyword evidence="3" id="KW-1185">Reference proteome</keyword>
<dbReference type="GO" id="GO:0016787">
    <property type="term" value="F:hydrolase activity"/>
    <property type="evidence" value="ECO:0007669"/>
    <property type="project" value="UniProtKB-KW"/>
</dbReference>
<keyword evidence="2" id="KW-0378">Hydrolase</keyword>
<dbReference type="InterPro" id="IPR008928">
    <property type="entry name" value="6-hairpin_glycosidase_sf"/>
</dbReference>
<evidence type="ECO:0000313" key="2">
    <source>
        <dbReference type="EMBL" id="MFC5527106.1"/>
    </source>
</evidence>
<evidence type="ECO:0000256" key="1">
    <source>
        <dbReference type="SAM" id="SignalP"/>
    </source>
</evidence>
<dbReference type="RefSeq" id="WP_377321438.1">
    <property type="nucleotide sequence ID" value="NZ_JBHSNF010000003.1"/>
</dbReference>
<dbReference type="SUPFAM" id="SSF48208">
    <property type="entry name" value="Six-hairpin glycosidases"/>
    <property type="match status" value="1"/>
</dbReference>
<dbReference type="Gene3D" id="1.50.10.10">
    <property type="match status" value="1"/>
</dbReference>
<proteinExistence type="predicted"/>
<dbReference type="EMBL" id="JBHSNF010000003">
    <property type="protein sequence ID" value="MFC5527106.1"/>
    <property type="molecule type" value="Genomic_DNA"/>
</dbReference>
<sequence>MTRHPRWSLGLALLCLCASATAHSTVGAGQPVLHEHSGSGLVVQPAVIVAAARAFRDPDPALQAMVRSALLNTGTQIVAAADGTAYVKTGDIPAEWLRDSSVQVEATYLDYAADPQVRALFKAVIQRQAKYLIVDPYANAFRQDYTVWERKFELDSLCYPILLAWKYYKVTGDASVFTPELRHAFLRVLDVMQIEQHHRRLSKYRFKSDTQEAGVHPVAWTGMIWTGFRPSDDPCVYNYLIPAEMMAVQALSALRDIAAVYHDPAMASRAGKLRRQVHAGIQKYGIVNGPDGKPVYAYEVDGLGHARLMDDANIPNLLAAPYFGYVRSIDPVYRNTRRFVLSRANPFYYSGPLAAGLGSPHTPPGMVWPLGLLAQGFTTSVPAEQQQVLKMLLASDPGDHRLHESFDPHDARKFTREDFGWPNAFFTEYVAKLHGAPAHPAPGTADLRFAGQAAH</sequence>
<organism evidence="2 3">
    <name type="scientific">Rhodanobacter ginsengisoli</name>
    <dbReference type="NCBI Taxonomy" id="418646"/>
    <lineage>
        <taxon>Bacteria</taxon>
        <taxon>Pseudomonadati</taxon>
        <taxon>Pseudomonadota</taxon>
        <taxon>Gammaproteobacteria</taxon>
        <taxon>Lysobacterales</taxon>
        <taxon>Rhodanobacteraceae</taxon>
        <taxon>Rhodanobacter</taxon>
    </lineage>
</organism>
<evidence type="ECO:0000313" key="3">
    <source>
        <dbReference type="Proteomes" id="UP001596114"/>
    </source>
</evidence>
<dbReference type="PANTHER" id="PTHR31047:SF0">
    <property type="entry name" value="MEIOTICALLY UP-REGULATED GENE 157 PROTEIN"/>
    <property type="match status" value="1"/>
</dbReference>
<comment type="caution">
    <text evidence="2">The sequence shown here is derived from an EMBL/GenBank/DDBJ whole genome shotgun (WGS) entry which is preliminary data.</text>
</comment>
<feature type="signal peptide" evidence="1">
    <location>
        <begin position="1"/>
        <end position="22"/>
    </location>
</feature>
<keyword evidence="1" id="KW-0732">Signal</keyword>
<dbReference type="InterPro" id="IPR012341">
    <property type="entry name" value="6hp_glycosidase-like_sf"/>
</dbReference>
<accession>A0ABW0QQ97</accession>
<dbReference type="SMART" id="SM01149">
    <property type="entry name" value="DUF1237"/>
    <property type="match status" value="1"/>
</dbReference>
<dbReference type="PANTHER" id="PTHR31047">
    <property type="entry name" value="MEIOTICALLY UP-REGULATED GENE 157 PROTEIN"/>
    <property type="match status" value="1"/>
</dbReference>
<reference evidence="3" key="1">
    <citation type="journal article" date="2019" name="Int. J. Syst. Evol. Microbiol.">
        <title>The Global Catalogue of Microorganisms (GCM) 10K type strain sequencing project: providing services to taxonomists for standard genome sequencing and annotation.</title>
        <authorList>
            <consortium name="The Broad Institute Genomics Platform"/>
            <consortium name="The Broad Institute Genome Sequencing Center for Infectious Disease"/>
            <person name="Wu L."/>
            <person name="Ma J."/>
        </authorList>
    </citation>
    <scope>NUCLEOTIDE SEQUENCE [LARGE SCALE GENOMIC DNA]</scope>
    <source>
        <strain evidence="3">CGMCC 1.16619</strain>
    </source>
</reference>
<dbReference type="Pfam" id="PF06824">
    <property type="entry name" value="Glyco_hydro_125"/>
    <property type="match status" value="1"/>
</dbReference>
<dbReference type="InterPro" id="IPR008313">
    <property type="entry name" value="GH125"/>
</dbReference>
<gene>
    <name evidence="2" type="ORF">ACFPPA_15300</name>
</gene>
<dbReference type="Proteomes" id="UP001596114">
    <property type="component" value="Unassembled WGS sequence"/>
</dbReference>
<protein>
    <submittedName>
        <fullName evidence="2">Glycoside hydrolase family 125 protein</fullName>
    </submittedName>
</protein>